<proteinExistence type="predicted"/>
<dbReference type="EMBL" id="LUFC02002004">
    <property type="protein sequence ID" value="KAF4473125.1"/>
    <property type="molecule type" value="Genomic_DNA"/>
</dbReference>
<evidence type="ECO:0000313" key="2">
    <source>
        <dbReference type="EMBL" id="KAF4473125.1"/>
    </source>
</evidence>
<reference evidence="2" key="1">
    <citation type="submission" date="2020-01" db="EMBL/GenBank/DDBJ databases">
        <title>Identification and distribution of gene clusters putatively required for synthesis of sphingolipid metabolism inhibitors in phylogenetically diverse species of the filamentous fungus Fusarium.</title>
        <authorList>
            <person name="Kim H.-S."/>
            <person name="Busman M."/>
            <person name="Brown D.W."/>
            <person name="Divon H."/>
            <person name="Uhlig S."/>
            <person name="Proctor R.H."/>
        </authorList>
    </citation>
    <scope>NUCLEOTIDE SEQUENCE</scope>
    <source>
        <strain evidence="2">NRRL 31653</strain>
    </source>
</reference>
<evidence type="ECO:0000256" key="1">
    <source>
        <dbReference type="SAM" id="MobiDB-lite"/>
    </source>
</evidence>
<dbReference type="Proteomes" id="UP000737391">
    <property type="component" value="Unassembled WGS sequence"/>
</dbReference>
<feature type="compositionally biased region" description="Polar residues" evidence="1">
    <location>
        <begin position="17"/>
        <end position="34"/>
    </location>
</feature>
<protein>
    <submittedName>
        <fullName evidence="2">Uncharacterized protein</fullName>
    </submittedName>
</protein>
<accession>A0A9P5AWP6</accession>
<comment type="caution">
    <text evidence="2">The sequence shown here is derived from an EMBL/GenBank/DDBJ whole genome shotgun (WGS) entry which is preliminary data.</text>
</comment>
<keyword evidence="3" id="KW-1185">Reference proteome</keyword>
<organism evidence="2 3">
    <name type="scientific">Fusarium agapanthi</name>
    <dbReference type="NCBI Taxonomy" id="1803897"/>
    <lineage>
        <taxon>Eukaryota</taxon>
        <taxon>Fungi</taxon>
        <taxon>Dikarya</taxon>
        <taxon>Ascomycota</taxon>
        <taxon>Pezizomycotina</taxon>
        <taxon>Sordariomycetes</taxon>
        <taxon>Hypocreomycetidae</taxon>
        <taxon>Hypocreales</taxon>
        <taxon>Nectriaceae</taxon>
        <taxon>Fusarium</taxon>
        <taxon>Fusarium fujikuroi species complex</taxon>
    </lineage>
</organism>
<gene>
    <name evidence="2" type="ORF">FAGAP_13457</name>
</gene>
<sequence>MISESHSLSHETSSRSNITQGKQPDTSASPSLSRQNEDPSDDDIFLPIHDVPGPSLPAAPSTNFNDTAGPRSSRLIKRVKTAASEDMTEGPFASFEDLLKTISIQKKRRTWTPNPSQWPYTLQQAHRPLQNEGEHFAVNVYSSGKRTCTEAMEPFDAERWESMEKWLGTGLCTCSGARDNAKKEWKEREEAESQMDKDLVLVHQMILTMIFARATRRISLAIRSWDDVAMEKTQGHVRDLVATAEHKRMILFLPMDSSFWQQEARVTAVHNLLDKACHFHGGSCEVYPSRHEATSPLTKMPDIRALHTIAKDAPFNYAYRPKTCFSHAKCQLADQETTMFKGTFSCAALHLRELAQTDQEAGKLVRCTKGAEMPTYPPYTETRREDELPVLLPRRDWFHQEKVDALQSWGEVRVLMVGNIDDENIVFTSLRDKSS</sequence>
<name>A0A9P5AWP6_9HYPO</name>
<feature type="region of interest" description="Disordered" evidence="1">
    <location>
        <begin position="1"/>
        <end position="72"/>
    </location>
</feature>
<dbReference type="AlphaFoldDB" id="A0A9P5AWP6"/>
<dbReference type="OrthoDB" id="4789692at2759"/>
<evidence type="ECO:0000313" key="3">
    <source>
        <dbReference type="Proteomes" id="UP000737391"/>
    </source>
</evidence>